<feature type="chain" id="PRO_5016280363" evidence="4">
    <location>
        <begin position="26"/>
        <end position="263"/>
    </location>
</feature>
<dbReference type="InterPro" id="IPR011008">
    <property type="entry name" value="Dimeric_a/b-barrel"/>
</dbReference>
<evidence type="ECO:0000256" key="4">
    <source>
        <dbReference type="SAM" id="SignalP"/>
    </source>
</evidence>
<dbReference type="Gene3D" id="3.30.70.3420">
    <property type="match status" value="1"/>
</dbReference>
<protein>
    <submittedName>
        <fullName evidence="5">Chlorite dismutase</fullName>
        <ecNumber evidence="5">1.13.11.49</ecNumber>
    </submittedName>
</protein>
<dbReference type="Pfam" id="PF06778">
    <property type="entry name" value="Chlor_dismutase"/>
    <property type="match status" value="1"/>
</dbReference>
<gene>
    <name evidence="5" type="primary">cld</name>
    <name evidence="5" type="ORF">NITLEN_80148</name>
</gene>
<keyword evidence="5" id="KW-0560">Oxidoreductase</keyword>
<dbReference type="EC" id="1.13.11.49" evidence="5"/>
<feature type="signal peptide" evidence="4">
    <location>
        <begin position="1"/>
        <end position="25"/>
    </location>
</feature>
<evidence type="ECO:0000256" key="3">
    <source>
        <dbReference type="ARBA" id="ARBA00023004"/>
    </source>
</evidence>
<evidence type="ECO:0000313" key="6">
    <source>
        <dbReference type="Proteomes" id="UP000248168"/>
    </source>
</evidence>
<dbReference type="GO" id="GO:0050587">
    <property type="term" value="F:chlorite O2-lyase activity"/>
    <property type="evidence" value="ECO:0007669"/>
    <property type="project" value="UniProtKB-EC"/>
</dbReference>
<reference evidence="6" key="1">
    <citation type="submission" date="2018-04" db="EMBL/GenBank/DDBJ databases">
        <authorList>
            <person name="Lucker S."/>
            <person name="Sakoula D."/>
        </authorList>
    </citation>
    <scope>NUCLEOTIDE SEQUENCE [LARGE SCALE GENOMIC DNA]</scope>
</reference>
<dbReference type="EMBL" id="OUNR01000021">
    <property type="protein sequence ID" value="SPP66720.1"/>
    <property type="molecule type" value="Genomic_DNA"/>
</dbReference>
<dbReference type="InterPro" id="IPR010644">
    <property type="entry name" value="ChdC/CLD"/>
</dbReference>
<dbReference type="PANTHER" id="PTHR36843:SF1">
    <property type="entry name" value="COPROHEME DECARBOXYLASE"/>
    <property type="match status" value="1"/>
</dbReference>
<dbReference type="AlphaFoldDB" id="A0A330LCB2"/>
<dbReference type="Proteomes" id="UP000248168">
    <property type="component" value="Unassembled WGS sequence"/>
</dbReference>
<evidence type="ECO:0000256" key="2">
    <source>
        <dbReference type="ARBA" id="ARBA00022723"/>
    </source>
</evidence>
<dbReference type="InParanoid" id="A0A330LCB2"/>
<keyword evidence="1" id="KW-0349">Heme</keyword>
<keyword evidence="3" id="KW-0408">Iron</keyword>
<dbReference type="OrthoDB" id="9782564at2"/>
<keyword evidence="2" id="KW-0479">Metal-binding</keyword>
<organism evidence="5 6">
    <name type="scientific">Nitrospira lenta</name>
    <dbReference type="NCBI Taxonomy" id="1436998"/>
    <lineage>
        <taxon>Bacteria</taxon>
        <taxon>Pseudomonadati</taxon>
        <taxon>Nitrospirota</taxon>
        <taxon>Nitrospiria</taxon>
        <taxon>Nitrospirales</taxon>
        <taxon>Nitrospiraceae</taxon>
        <taxon>Nitrospira</taxon>
    </lineage>
</organism>
<proteinExistence type="predicted"/>
<dbReference type="SUPFAM" id="SSF54909">
    <property type="entry name" value="Dimeric alpha+beta barrel"/>
    <property type="match status" value="1"/>
</dbReference>
<name>A0A330LCB2_9BACT</name>
<accession>A0A330LCB2</accession>
<dbReference type="GO" id="GO:0046872">
    <property type="term" value="F:metal ion binding"/>
    <property type="evidence" value="ECO:0007669"/>
    <property type="project" value="UniProtKB-KW"/>
</dbReference>
<evidence type="ECO:0000256" key="1">
    <source>
        <dbReference type="ARBA" id="ARBA00022617"/>
    </source>
</evidence>
<evidence type="ECO:0000313" key="5">
    <source>
        <dbReference type="EMBL" id="SPP66720.1"/>
    </source>
</evidence>
<dbReference type="GO" id="GO:0020037">
    <property type="term" value="F:heme binding"/>
    <property type="evidence" value="ECO:0007669"/>
    <property type="project" value="InterPro"/>
</dbReference>
<keyword evidence="6" id="KW-1185">Reference proteome</keyword>
<dbReference type="PANTHER" id="PTHR36843">
    <property type="entry name" value="HEME-DEPENDENT PEROXIDASE YWFI-RELATED"/>
    <property type="match status" value="1"/>
</dbReference>
<sequence>MIASVCRSLFLVLVVLGLSAGPSVAADRDKMMVEPGVYGTFAVFRVDSSWWRLERSVRISGLAHAKGVVERHQARVAIDAYLMRGLSDQGDFMLRVHATDLQHTQDFLVEFMSTIFGQFATNTVTMKGVTKKPNYTAAFPDDVKSTLQTLSDPLPKPFTIVIPIRKDAEWWGLEPEQRGGLMKEHVDAATAYIKAVRRKVYHSKGLEDFDFLAYFETGKLEEFNDLMVSLEKVKESRYSRPVNHPVLIGVTKSLGEVLQVFGR</sequence>
<keyword evidence="4" id="KW-0732">Signal</keyword>
<dbReference type="RefSeq" id="WP_121990841.1">
    <property type="nucleotide sequence ID" value="NZ_OUNR01000021.1"/>
</dbReference>